<keyword evidence="3" id="KW-1185">Reference proteome</keyword>
<proteinExistence type="predicted"/>
<evidence type="ECO:0000256" key="1">
    <source>
        <dbReference type="SAM" id="Phobius"/>
    </source>
</evidence>
<feature type="transmembrane region" description="Helical" evidence="1">
    <location>
        <begin position="446"/>
        <end position="466"/>
    </location>
</feature>
<name>A0A402A0E9_9CHLR</name>
<dbReference type="EMBL" id="BIFR01000001">
    <property type="protein sequence ID" value="GCE12627.1"/>
    <property type="molecule type" value="Genomic_DNA"/>
</dbReference>
<dbReference type="Proteomes" id="UP000287352">
    <property type="component" value="Unassembled WGS sequence"/>
</dbReference>
<protein>
    <recommendedName>
        <fullName evidence="4">DUF4350 domain-containing protein</fullName>
    </recommendedName>
</protein>
<sequence>MQKSHSPWLFSRRIRTLVIGCSFIVAFGLALAALCGPLLFIHSIPRPTKTSPTLQVHMGFNSSYRTNYWTPILVTLTNTGPTFEGTLSVKTYSGSSEASLIDMVSPWNFTQVVSLPQNSNKRLTLNVPHAMGFSIARGFLASLLDRQGHVVASQVSEDGSEIKSGDLFVGILADANADFSPLEAISLPNQTTMPARTLLNANTFPSQESLLENFDVLLLDDFPTATLNNRQIDALRSWVNRGGLLIEVGGINWRQTLEPLPPDLLPMAINGLGLLPDRTHLLPLTGPPMLNTSTAPDTTPDSVIASTATIKTQSTFSMTETLLTAQTTAQTTPLIVQSHQGSGSIYYLAFDPALPPLDTWPHTKDLWQILFTHGLGNALIISNTAENYPTGPGEILRNGGLLRLIQPETSFLPWTLGLLLLAYILILGPGRIFLQRRWKLPTWSTWRILISGIVLFTLLSYGLAFYQKEASITANSISLFELDQNGTSAHITSYHGLYLPDQGDFTIQVPGVNLSQPLSAPFFTKNPAITYKDDTPTTIVTTRNQTTLQLHSSGAWSLHPLISEQDRQFSGSLSTHLSLVNNRLKGTISNTLGTALNDLYLLFPHTFVALGDLQSNETRTVDLPLHSALPDSGETIADQIAHQNHVTPSYPTDVLHPQTQSQLQRHSTLLSALSGGGYNYPACNGSCLTHSIPRRGSLYITGGQVPNPKLRMDYDPLLIVGAPATLIGWADQAPGGSLAVSVNGSYPMGTQTNFLRMPVNLQLSGLLQTPLNFFTGHIVNIQSYDAAMILPGIYTMSMGSMTFELPLPNLTQTYINHITVTVPDLIVNPSGVPSDQSTRTSAIRTQFYNWQTNTWEDIHLSQSVFTTDNLAAYAGSQGRILLQLSSRSTTQIFFSKPSLTLSGVSDR</sequence>
<evidence type="ECO:0000313" key="3">
    <source>
        <dbReference type="Proteomes" id="UP000287352"/>
    </source>
</evidence>
<dbReference type="InterPro" id="IPR029062">
    <property type="entry name" value="Class_I_gatase-like"/>
</dbReference>
<comment type="caution">
    <text evidence="2">The sequence shown here is derived from an EMBL/GenBank/DDBJ whole genome shotgun (WGS) entry which is preliminary data.</text>
</comment>
<accession>A0A402A0E9</accession>
<dbReference type="RefSeq" id="WP_126580230.1">
    <property type="nucleotide sequence ID" value="NZ_BIFR01000001.1"/>
</dbReference>
<feature type="transmembrane region" description="Helical" evidence="1">
    <location>
        <begin position="411"/>
        <end position="434"/>
    </location>
</feature>
<dbReference type="SUPFAM" id="SSF52317">
    <property type="entry name" value="Class I glutamine amidotransferase-like"/>
    <property type="match status" value="1"/>
</dbReference>
<keyword evidence="1" id="KW-1133">Transmembrane helix</keyword>
<keyword evidence="1" id="KW-0812">Transmembrane</keyword>
<evidence type="ECO:0008006" key="4">
    <source>
        <dbReference type="Google" id="ProtNLM"/>
    </source>
</evidence>
<evidence type="ECO:0000313" key="2">
    <source>
        <dbReference type="EMBL" id="GCE12627.1"/>
    </source>
</evidence>
<gene>
    <name evidence="2" type="ORF">KTT_24860</name>
</gene>
<dbReference type="Gene3D" id="3.40.50.880">
    <property type="match status" value="1"/>
</dbReference>
<keyword evidence="1" id="KW-0472">Membrane</keyword>
<dbReference type="AlphaFoldDB" id="A0A402A0E9"/>
<dbReference type="OrthoDB" id="137965at2"/>
<organism evidence="2 3">
    <name type="scientific">Tengunoibacter tsumagoiensis</name>
    <dbReference type="NCBI Taxonomy" id="2014871"/>
    <lineage>
        <taxon>Bacteria</taxon>
        <taxon>Bacillati</taxon>
        <taxon>Chloroflexota</taxon>
        <taxon>Ktedonobacteria</taxon>
        <taxon>Ktedonobacterales</taxon>
        <taxon>Dictyobacteraceae</taxon>
        <taxon>Tengunoibacter</taxon>
    </lineage>
</organism>
<reference evidence="3" key="1">
    <citation type="submission" date="2018-12" db="EMBL/GenBank/DDBJ databases">
        <title>Tengunoibacter tsumagoiensis gen. nov., sp. nov., Dictyobacter kobayashii sp. nov., D. alpinus sp. nov., and D. joshuensis sp. nov. and description of Dictyobacteraceae fam. nov. within the order Ktedonobacterales isolated from Tengu-no-mugimeshi.</title>
        <authorList>
            <person name="Wang C.M."/>
            <person name="Zheng Y."/>
            <person name="Sakai Y."/>
            <person name="Toyoda A."/>
            <person name="Minakuchi Y."/>
            <person name="Abe K."/>
            <person name="Yokota A."/>
            <person name="Yabe S."/>
        </authorList>
    </citation>
    <scope>NUCLEOTIDE SEQUENCE [LARGE SCALE GENOMIC DNA]</scope>
    <source>
        <strain evidence="3">Uno3</strain>
    </source>
</reference>